<dbReference type="RefSeq" id="WP_205262435.1">
    <property type="nucleotide sequence ID" value="NZ_JAERWK010000027.1"/>
</dbReference>
<dbReference type="Proteomes" id="UP000663792">
    <property type="component" value="Unassembled WGS sequence"/>
</dbReference>
<dbReference type="AlphaFoldDB" id="A0A938YBI4"/>
<sequence length="57" mass="6178">MPVLTIDVDGIDDALNQIEAERRWDRHPADAIPGMGGHASFRDSEGTIVGLWETTGS</sequence>
<proteinExistence type="predicted"/>
<protein>
    <submittedName>
        <fullName evidence="1">Uncharacterized protein</fullName>
    </submittedName>
</protein>
<evidence type="ECO:0000313" key="1">
    <source>
        <dbReference type="EMBL" id="MBM9469471.1"/>
    </source>
</evidence>
<gene>
    <name evidence="1" type="ORF">JL106_19465</name>
</gene>
<reference evidence="1" key="1">
    <citation type="submission" date="2021-01" db="EMBL/GenBank/DDBJ databases">
        <title>YIM 132084 draft genome.</title>
        <authorList>
            <person name="An D."/>
        </authorList>
    </citation>
    <scope>NUCLEOTIDE SEQUENCE</scope>
    <source>
        <strain evidence="1">YIM 132084</strain>
    </source>
</reference>
<dbReference type="Gene3D" id="3.10.180.10">
    <property type="entry name" value="2,3-Dihydroxybiphenyl 1,2-Dioxygenase, domain 1"/>
    <property type="match status" value="1"/>
</dbReference>
<dbReference type="EMBL" id="JAERWK010000027">
    <property type="protein sequence ID" value="MBM9469471.1"/>
    <property type="molecule type" value="Genomic_DNA"/>
</dbReference>
<comment type="caution">
    <text evidence="1">The sequence shown here is derived from an EMBL/GenBank/DDBJ whole genome shotgun (WGS) entry which is preliminary data.</text>
</comment>
<name>A0A938YBI4_9ACTN</name>
<keyword evidence="2" id="KW-1185">Reference proteome</keyword>
<accession>A0A938YBI4</accession>
<evidence type="ECO:0000313" key="2">
    <source>
        <dbReference type="Proteomes" id="UP000663792"/>
    </source>
</evidence>
<organism evidence="1 2">
    <name type="scientific">Nakamurella leprariae</name>
    <dbReference type="NCBI Taxonomy" id="2803911"/>
    <lineage>
        <taxon>Bacteria</taxon>
        <taxon>Bacillati</taxon>
        <taxon>Actinomycetota</taxon>
        <taxon>Actinomycetes</taxon>
        <taxon>Nakamurellales</taxon>
        <taxon>Nakamurellaceae</taxon>
        <taxon>Nakamurella</taxon>
    </lineage>
</organism>
<dbReference type="InterPro" id="IPR029068">
    <property type="entry name" value="Glyas_Bleomycin-R_OHBP_Dase"/>
</dbReference>